<dbReference type="InterPro" id="IPR015815">
    <property type="entry name" value="HIBADH-related"/>
</dbReference>
<evidence type="ECO:0000256" key="4">
    <source>
        <dbReference type="ARBA" id="ARBA00023027"/>
    </source>
</evidence>
<evidence type="ECO:0000256" key="2">
    <source>
        <dbReference type="ARBA" id="ARBA00022456"/>
    </source>
</evidence>
<dbReference type="PIRSF" id="PIRSF000103">
    <property type="entry name" value="HIBADH"/>
    <property type="match status" value="1"/>
</dbReference>
<feature type="domain" description="6-phosphogluconate dehydrogenase NADP-binding" evidence="7">
    <location>
        <begin position="10"/>
        <end position="169"/>
    </location>
</feature>
<dbReference type="Gene3D" id="3.40.50.720">
    <property type="entry name" value="NAD(P)-binding Rossmann-like Domain"/>
    <property type="match status" value="1"/>
</dbReference>
<gene>
    <name evidence="9" type="primary">mmsB</name>
    <name evidence="9" type="ORF">JBK99_11635</name>
</gene>
<keyword evidence="2 6" id="KW-0101">Branched-chain amino acid catabolism</keyword>
<dbReference type="EMBL" id="DACWOD010000008">
    <property type="protein sequence ID" value="HAU2396972.1"/>
    <property type="molecule type" value="Genomic_DNA"/>
</dbReference>
<dbReference type="Pfam" id="PF03446">
    <property type="entry name" value="NAD_binding_2"/>
    <property type="match status" value="1"/>
</dbReference>
<dbReference type="InterPro" id="IPR036291">
    <property type="entry name" value="NAD(P)-bd_dom_sf"/>
</dbReference>
<dbReference type="InterPro" id="IPR011548">
    <property type="entry name" value="HIBADH"/>
</dbReference>
<dbReference type="SUPFAM" id="SSF51735">
    <property type="entry name" value="NAD(P)-binding Rossmann-fold domains"/>
    <property type="match status" value="1"/>
</dbReference>
<dbReference type="GO" id="GO:0009083">
    <property type="term" value="P:branched-chain amino acid catabolic process"/>
    <property type="evidence" value="ECO:0007669"/>
    <property type="project" value="UniProtKB-KW"/>
</dbReference>
<dbReference type="PANTHER" id="PTHR22981:SF7">
    <property type="entry name" value="3-HYDROXYISOBUTYRATE DEHYDROGENASE, MITOCHONDRIAL"/>
    <property type="match status" value="1"/>
</dbReference>
<dbReference type="SUPFAM" id="SSF48179">
    <property type="entry name" value="6-phosphogluconate dehydrogenase C-terminal domain-like"/>
    <property type="match status" value="1"/>
</dbReference>
<proteinExistence type="inferred from homology"/>
<comment type="caution">
    <text evidence="9">The sequence shown here is derived from an EMBL/GenBank/DDBJ whole genome shotgun (WGS) entry which is preliminary data.</text>
</comment>
<evidence type="ECO:0000256" key="5">
    <source>
        <dbReference type="PIRSR" id="PIRSR000103-1"/>
    </source>
</evidence>
<dbReference type="Proteomes" id="UP000863577">
    <property type="component" value="Unassembled WGS sequence"/>
</dbReference>
<evidence type="ECO:0000259" key="8">
    <source>
        <dbReference type="Pfam" id="PF14833"/>
    </source>
</evidence>
<dbReference type="InterPro" id="IPR008927">
    <property type="entry name" value="6-PGluconate_DH-like_C_sf"/>
</dbReference>
<keyword evidence="4 6" id="KW-0520">NAD</keyword>
<comment type="similarity">
    <text evidence="1 6">Belongs to the HIBADH-related family.</text>
</comment>
<evidence type="ECO:0000256" key="3">
    <source>
        <dbReference type="ARBA" id="ARBA00023002"/>
    </source>
</evidence>
<dbReference type="NCBIfam" id="TIGR01692">
    <property type="entry name" value="HIBADH"/>
    <property type="match status" value="1"/>
</dbReference>
<dbReference type="InterPro" id="IPR029154">
    <property type="entry name" value="HIBADH-like_NADP-bd"/>
</dbReference>
<evidence type="ECO:0000256" key="1">
    <source>
        <dbReference type="ARBA" id="ARBA00009080"/>
    </source>
</evidence>
<reference evidence="9" key="2">
    <citation type="submission" date="2019-09" db="EMBL/GenBank/DDBJ databases">
        <authorList>
            <consortium name="NCBI Pathogen Detection Project"/>
        </authorList>
    </citation>
    <scope>NUCLEOTIDE SEQUENCE</scope>
    <source>
        <strain evidence="9">CL18-200174</strain>
    </source>
</reference>
<dbReference type="InterPro" id="IPR013328">
    <property type="entry name" value="6PGD_dom2"/>
</dbReference>
<dbReference type="PROSITE" id="PS00895">
    <property type="entry name" value="3_HYDROXYISOBUT_DH"/>
    <property type="match status" value="1"/>
</dbReference>
<evidence type="ECO:0000259" key="7">
    <source>
        <dbReference type="Pfam" id="PF03446"/>
    </source>
</evidence>
<dbReference type="InterPro" id="IPR002204">
    <property type="entry name" value="3-OH-isobutyrate_DH-rel_CS"/>
</dbReference>
<sequence length="305" mass="32271">MLITEKYMANIGFVGLGHMGFPMAINLLKAGHSVMGYDLQQSALEHFAEQGGAIAHNLQELAKGKDVIVTMLKTGQQVLHVCLGVDGIFSQLNAGSLYIDCSTIDVKSSRETHQIAKENHLLVVDAPVSGGVAGAAAATLTFMVGGEAEDYNAAHPILSAMGKKIIHTGGAGSGQAAKICNNMILGTTMIAISEAFILAKELGLSDGKLFEVVNNSSGQCWAMSKYVPVPGILENVPANNDYKPGFAANMMLKDLLLSQNTAQSVHIETPLGAKTTEIYQQFVDQGLGDIDFSAIIKHIGKTQEV</sequence>
<evidence type="ECO:0000256" key="6">
    <source>
        <dbReference type="RuleBase" id="RU910714"/>
    </source>
</evidence>
<feature type="domain" description="3-hydroxyisobutyrate dehydrogenase-like NAD-binding" evidence="8">
    <location>
        <begin position="172"/>
        <end position="298"/>
    </location>
</feature>
<comment type="catalytic activity">
    <reaction evidence="6">
        <text>3-hydroxy-2-methylpropanoate + NAD(+) = 2-methyl-3-oxopropanoate + NADH + H(+)</text>
        <dbReference type="Rhea" id="RHEA:17681"/>
        <dbReference type="ChEBI" id="CHEBI:11805"/>
        <dbReference type="ChEBI" id="CHEBI:15378"/>
        <dbReference type="ChEBI" id="CHEBI:57540"/>
        <dbReference type="ChEBI" id="CHEBI:57700"/>
        <dbReference type="ChEBI" id="CHEBI:57945"/>
        <dbReference type="EC" id="1.1.1.31"/>
    </reaction>
</comment>
<dbReference type="AlphaFoldDB" id="A0AAN5TB41"/>
<dbReference type="GO" id="GO:0008442">
    <property type="term" value="F:3-hydroxyisobutyrate dehydrogenase activity"/>
    <property type="evidence" value="ECO:0007669"/>
    <property type="project" value="UniProtKB-EC"/>
</dbReference>
<evidence type="ECO:0000313" key="9">
    <source>
        <dbReference type="EMBL" id="HAU2396972.1"/>
    </source>
</evidence>
<comment type="pathway">
    <text evidence="6">Amino-acid degradation; L-valine degradation.</text>
</comment>
<reference evidence="9" key="1">
    <citation type="journal article" date="2018" name="Genome Biol.">
        <title>SKESA: strategic k-mer extension for scrupulous assemblies.</title>
        <authorList>
            <person name="Souvorov A."/>
            <person name="Agarwala R."/>
            <person name="Lipman D.J."/>
        </authorList>
    </citation>
    <scope>NUCLEOTIDE SEQUENCE</scope>
    <source>
        <strain evidence="9">CL18-200174</strain>
    </source>
</reference>
<organism evidence="9 10">
    <name type="scientific">Legionella pneumophila</name>
    <dbReference type="NCBI Taxonomy" id="446"/>
    <lineage>
        <taxon>Bacteria</taxon>
        <taxon>Pseudomonadati</taxon>
        <taxon>Pseudomonadota</taxon>
        <taxon>Gammaproteobacteria</taxon>
        <taxon>Legionellales</taxon>
        <taxon>Legionellaceae</taxon>
        <taxon>Legionella</taxon>
    </lineage>
</organism>
<accession>A0AAN5TB41</accession>
<dbReference type="InterPro" id="IPR006115">
    <property type="entry name" value="6PGDH_NADP-bd"/>
</dbReference>
<protein>
    <recommendedName>
        <fullName evidence="6">3-hydroxyisobutyrate dehydrogenase</fullName>
        <shortName evidence="6">HIBADH</shortName>
        <ecNumber evidence="6">1.1.1.31</ecNumber>
    </recommendedName>
</protein>
<dbReference type="GO" id="GO:0051287">
    <property type="term" value="F:NAD binding"/>
    <property type="evidence" value="ECO:0007669"/>
    <property type="project" value="InterPro"/>
</dbReference>
<dbReference type="EC" id="1.1.1.31" evidence="6"/>
<evidence type="ECO:0000313" key="10">
    <source>
        <dbReference type="Proteomes" id="UP000863577"/>
    </source>
</evidence>
<dbReference type="Gene3D" id="1.10.1040.10">
    <property type="entry name" value="N-(1-d-carboxylethyl)-l-norvaline Dehydrogenase, domain 2"/>
    <property type="match status" value="1"/>
</dbReference>
<feature type="active site" evidence="5">
    <location>
        <position position="178"/>
    </location>
</feature>
<keyword evidence="3 6" id="KW-0560">Oxidoreductase</keyword>
<dbReference type="Pfam" id="PF14833">
    <property type="entry name" value="NAD_binding_11"/>
    <property type="match status" value="1"/>
</dbReference>
<name>A0AAN5TB41_LEGPN</name>
<dbReference type="GO" id="GO:0050661">
    <property type="term" value="F:NADP binding"/>
    <property type="evidence" value="ECO:0007669"/>
    <property type="project" value="InterPro"/>
</dbReference>
<dbReference type="FunFam" id="1.10.1040.10:FF:000006">
    <property type="entry name" value="3-hydroxyisobutyrate dehydrogenase"/>
    <property type="match status" value="1"/>
</dbReference>
<dbReference type="PANTHER" id="PTHR22981">
    <property type="entry name" value="3-HYDROXYISOBUTYRATE DEHYDROGENASE-RELATED"/>
    <property type="match status" value="1"/>
</dbReference>